<name>A0AAN7WJA2_9SACH</name>
<evidence type="ECO:0000256" key="10">
    <source>
        <dbReference type="ARBA" id="ARBA00023145"/>
    </source>
</evidence>
<comment type="similarity">
    <text evidence="3">Belongs to the eukaryotic AdoMetDC family.</text>
</comment>
<dbReference type="PIRSF" id="PIRSF001355">
    <property type="entry name" value="S-AdenosylMet_decarboxylase"/>
    <property type="match status" value="1"/>
</dbReference>
<dbReference type="EC" id="4.1.1.50" evidence="4"/>
<comment type="caution">
    <text evidence="19">The sequence shown here is derived from an EMBL/GenBank/DDBJ whole genome shotgun (WGS) entry which is preliminary data.</text>
</comment>
<evidence type="ECO:0000256" key="3">
    <source>
        <dbReference type="ARBA" id="ARBA00008466"/>
    </source>
</evidence>
<evidence type="ECO:0000256" key="11">
    <source>
        <dbReference type="ARBA" id="ARBA00023239"/>
    </source>
</evidence>
<feature type="chain" id="PRO_5043116836" description="S-adenosylmethionine decarboxylase beta chain" evidence="18">
    <location>
        <begin position="1"/>
        <end position="92"/>
    </location>
</feature>
<evidence type="ECO:0000256" key="17">
    <source>
        <dbReference type="PIRSR" id="PIRSR001355-4"/>
    </source>
</evidence>
<evidence type="ECO:0000313" key="20">
    <source>
        <dbReference type="Proteomes" id="UP001306508"/>
    </source>
</evidence>
<dbReference type="SUPFAM" id="SSF56276">
    <property type="entry name" value="S-adenosylmethionine decarboxylase"/>
    <property type="match status" value="1"/>
</dbReference>
<evidence type="ECO:0000256" key="6">
    <source>
        <dbReference type="ARBA" id="ARBA00022793"/>
    </source>
</evidence>
<keyword evidence="5" id="KW-0949">S-adenosyl-L-methionine</keyword>
<evidence type="ECO:0000313" key="19">
    <source>
        <dbReference type="EMBL" id="KAK5781943.1"/>
    </source>
</evidence>
<sequence>MTISIKELTNHSYVDHQLSATLDSTEAFEGPEKLLEIWFYCDKNHIPANPNGQKLTLRDIPVETWIQILNLVKCEILSIKDTPVMNAFLLSESSLFVYDHRLILKTCGTTTTLLCLPYLFEVLERDLGWSFRCGKDKCGDNKDKFEPYKVFYSRRAFMFPSKQKSIHKNWADEVEYLNNFFCNGKAYVVGRYDKGKHWNLFVTDTKKAEEMGIVKEEEDETLEILMTGLKPSCAEQFVSNRTINSEQEVCDKKPEEAADDEGHLLGSNMTEQTGLNKIYQCTDKSDSFVHDAFAFSPCGYSSNMILDNEYYYTLHVTPEKGWSYASFESNVPVTSISDDRQDNIEVLNKVLNVFQPNEFCLTFFAKSEKNMNFQKLLNISKMIPHYQKHDKIIYDLEDYQLLYMRFERKDN</sequence>
<evidence type="ECO:0000256" key="13">
    <source>
        <dbReference type="ARBA" id="ARBA00023317"/>
    </source>
</evidence>
<evidence type="ECO:0000256" key="14">
    <source>
        <dbReference type="PIRSR" id="PIRSR001355-1"/>
    </source>
</evidence>
<keyword evidence="20" id="KW-1185">Reference proteome</keyword>
<dbReference type="InterPro" id="IPR001985">
    <property type="entry name" value="S-AdoMet_decarboxylase_euk"/>
</dbReference>
<keyword evidence="8" id="KW-0745">Spermidine biosynthesis</keyword>
<keyword evidence="9" id="KW-0620">Polyamine biosynthesis</keyword>
<feature type="binding site" evidence="15">
    <location>
        <position position="92"/>
    </location>
    <ligand>
        <name>substrate</name>
    </ligand>
</feature>
<dbReference type="GO" id="GO:0006597">
    <property type="term" value="P:spermine biosynthetic process"/>
    <property type="evidence" value="ECO:0007669"/>
    <property type="project" value="InterPro"/>
</dbReference>
<feature type="chain" id="PRO_5043116837" description="S-adenosylmethionine decarboxylase alpha chain" evidence="18">
    <location>
        <begin position="93"/>
        <end position="411"/>
    </location>
</feature>
<feature type="active site" description="Schiff-base intermediate with substrate; via pyruvic acid" evidence="14">
    <location>
        <position position="93"/>
    </location>
</feature>
<dbReference type="Pfam" id="PF01536">
    <property type="entry name" value="SAM_decarbox"/>
    <property type="match status" value="1"/>
</dbReference>
<dbReference type="InterPro" id="IPR048283">
    <property type="entry name" value="AdoMetDC-like"/>
</dbReference>
<keyword evidence="7 17" id="KW-0068">Autocatalytic cleavage</keyword>
<feature type="site" description="Cleavage (non-hydrolytic); by autolysis" evidence="17">
    <location>
        <begin position="92"/>
        <end position="93"/>
    </location>
</feature>
<dbReference type="GO" id="GO:0008295">
    <property type="term" value="P:spermidine biosynthetic process"/>
    <property type="evidence" value="ECO:0007669"/>
    <property type="project" value="UniProtKB-KW"/>
</dbReference>
<feature type="modified residue" description="Pyruvic acid (Ser); by autocatalysis" evidence="16">
    <location>
        <position position="93"/>
    </location>
</feature>
<evidence type="ECO:0000256" key="7">
    <source>
        <dbReference type="ARBA" id="ARBA00022813"/>
    </source>
</evidence>
<dbReference type="GO" id="GO:0005829">
    <property type="term" value="C:cytosol"/>
    <property type="evidence" value="ECO:0007669"/>
    <property type="project" value="TreeGrafter"/>
</dbReference>
<keyword evidence="13" id="KW-0670">Pyruvate</keyword>
<evidence type="ECO:0000256" key="4">
    <source>
        <dbReference type="ARBA" id="ARBA00012357"/>
    </source>
</evidence>
<evidence type="ECO:0000256" key="12">
    <source>
        <dbReference type="ARBA" id="ARBA00023270"/>
    </source>
</evidence>
<dbReference type="FunFam" id="3.60.90.10:FF:000011">
    <property type="entry name" value="S-adenosylmethionine decarboxylase proenzyme"/>
    <property type="match status" value="1"/>
</dbReference>
<evidence type="ECO:0000256" key="9">
    <source>
        <dbReference type="ARBA" id="ARBA00023115"/>
    </source>
</evidence>
<feature type="binding site" evidence="15">
    <location>
        <position position="28"/>
    </location>
    <ligand>
        <name>substrate</name>
    </ligand>
</feature>
<keyword evidence="6" id="KW-0210">Decarboxylase</keyword>
<keyword evidence="10" id="KW-0865">Zymogen</keyword>
<feature type="active site" description="Proton acceptor; for processing activity" evidence="14">
    <location>
        <position position="301"/>
    </location>
</feature>
<protein>
    <recommendedName>
        <fullName evidence="4">adenosylmethionine decarboxylase</fullName>
        <ecNumber evidence="4">4.1.1.50</ecNumber>
    </recommendedName>
</protein>
<feature type="active site" description="Proton donor; for catalytic activity" evidence="14">
    <location>
        <position position="107"/>
    </location>
</feature>
<feature type="binding site" evidence="15">
    <location>
        <position position="319"/>
    </location>
    <ligand>
        <name>substrate</name>
    </ligand>
</feature>
<feature type="binding site" evidence="15">
    <location>
        <position position="295"/>
    </location>
    <ligand>
        <name>substrate</name>
    </ligand>
</feature>
<evidence type="ECO:0000256" key="8">
    <source>
        <dbReference type="ARBA" id="ARBA00023066"/>
    </source>
</evidence>
<keyword evidence="11" id="KW-0456">Lyase</keyword>
<evidence type="ECO:0000256" key="18">
    <source>
        <dbReference type="PIRSR" id="PIRSR001355-5"/>
    </source>
</evidence>
<dbReference type="PANTHER" id="PTHR11570:SF0">
    <property type="entry name" value="S-ADENOSYLMETHIONINE DECARBOXYLASE PROENZYME"/>
    <property type="match status" value="1"/>
</dbReference>
<reference evidence="20" key="1">
    <citation type="submission" date="2023-07" db="EMBL/GenBank/DDBJ databases">
        <title>A draft genome of Kazachstania heterogenica Y-27499.</title>
        <authorList>
            <person name="Donic C."/>
            <person name="Kralova J.S."/>
            <person name="Fidel L."/>
            <person name="Ben-Dor S."/>
            <person name="Jung S."/>
        </authorList>
    </citation>
    <scope>NUCLEOTIDE SEQUENCE [LARGE SCALE GENOMIC DNA]</scope>
    <source>
        <strain evidence="20">Y27499</strain>
    </source>
</reference>
<dbReference type="EMBL" id="JAWIZZ010000023">
    <property type="protein sequence ID" value="KAK5781943.1"/>
    <property type="molecule type" value="Genomic_DNA"/>
</dbReference>
<dbReference type="PROSITE" id="PS01336">
    <property type="entry name" value="ADOMETDC"/>
    <property type="match status" value="1"/>
</dbReference>
<dbReference type="NCBIfam" id="TIGR00535">
    <property type="entry name" value="SAM_DCase"/>
    <property type="match status" value="1"/>
</dbReference>
<evidence type="ECO:0000256" key="2">
    <source>
        <dbReference type="ARBA" id="ARBA00004911"/>
    </source>
</evidence>
<feature type="active site" description="Proton acceptor; for processing activity" evidence="14">
    <location>
        <position position="315"/>
    </location>
</feature>
<dbReference type="InterPro" id="IPR018166">
    <property type="entry name" value="S-AdoMet_deCO2ase_CS"/>
</dbReference>
<organism evidence="19 20">
    <name type="scientific">Arxiozyma heterogenica</name>
    <dbReference type="NCBI Taxonomy" id="278026"/>
    <lineage>
        <taxon>Eukaryota</taxon>
        <taxon>Fungi</taxon>
        <taxon>Dikarya</taxon>
        <taxon>Ascomycota</taxon>
        <taxon>Saccharomycotina</taxon>
        <taxon>Saccharomycetes</taxon>
        <taxon>Saccharomycetales</taxon>
        <taxon>Saccharomycetaceae</taxon>
        <taxon>Arxiozyma</taxon>
    </lineage>
</organism>
<evidence type="ECO:0000256" key="15">
    <source>
        <dbReference type="PIRSR" id="PIRSR001355-2"/>
    </source>
</evidence>
<evidence type="ECO:0000256" key="1">
    <source>
        <dbReference type="ARBA" id="ARBA00001928"/>
    </source>
</evidence>
<dbReference type="PANTHER" id="PTHR11570">
    <property type="entry name" value="S-ADENOSYLMETHIONINE DECARBOXYLASE"/>
    <property type="match status" value="1"/>
</dbReference>
<evidence type="ECO:0000256" key="16">
    <source>
        <dbReference type="PIRSR" id="PIRSR001355-3"/>
    </source>
</evidence>
<dbReference type="GO" id="GO:0004014">
    <property type="term" value="F:adenosylmethionine decarboxylase activity"/>
    <property type="evidence" value="ECO:0007669"/>
    <property type="project" value="UniProtKB-EC"/>
</dbReference>
<comment type="cofactor">
    <cofactor evidence="1">
        <name>pyruvate</name>
        <dbReference type="ChEBI" id="CHEBI:15361"/>
    </cofactor>
</comment>
<dbReference type="Gene3D" id="3.60.90.10">
    <property type="entry name" value="S-adenosylmethionine decarboxylase"/>
    <property type="match status" value="1"/>
</dbReference>
<evidence type="ECO:0000256" key="5">
    <source>
        <dbReference type="ARBA" id="ARBA00022691"/>
    </source>
</evidence>
<accession>A0AAN7WJA2</accession>
<keyword evidence="12" id="KW-0704">Schiff base</keyword>
<dbReference type="Proteomes" id="UP001306508">
    <property type="component" value="Unassembled WGS sequence"/>
</dbReference>
<dbReference type="AlphaFoldDB" id="A0AAN7WJA2"/>
<dbReference type="InterPro" id="IPR016067">
    <property type="entry name" value="S-AdoMet_deCO2ase_core"/>
</dbReference>
<proteinExistence type="inferred from homology"/>
<gene>
    <name evidence="19" type="ORF">RI543_000595</name>
</gene>
<comment type="pathway">
    <text evidence="2">Amine and polyamine biosynthesis; S-adenosylmethioninamine biosynthesis; S-adenosylmethioninamine from S-adenosyl-L-methionine: step 1/1.</text>
</comment>